<dbReference type="PANTHER" id="PTHR45947">
    <property type="entry name" value="SULFOQUINOVOSYL TRANSFERASE SQD2"/>
    <property type="match status" value="1"/>
</dbReference>
<dbReference type="GO" id="GO:0016757">
    <property type="term" value="F:glycosyltransferase activity"/>
    <property type="evidence" value="ECO:0007669"/>
    <property type="project" value="UniProtKB-KW"/>
</dbReference>
<sequence length="359" mass="38919">MTAHFPAPAHLAEVAAFPQRIAIVTDAWLPQMNGVVRTLTTTCEQLRAHGHEVLVVSPDQFASLPCPTYPEIRLAVTRPGAVASRLREFSPEAIHIATEGPLGMIARSYCARHAIRFTTAYHTQFPDYLAKRTRLPAEWFWRYIEWFHRPARRVLVATDSISEELRAHGLTQLHRWSRGVDLSCFTPDAPPPPEFADLPGPIQLYVGRVAVEKNIEAFLESEYPGSKVVVGDGPALAALRAEYPEAHFLGRRSGRDLAGCYAGADVFVFPSRTDTFGLVMIEALACGTPVAAFPVPGPSDIVTPEVGALGEQLDRAIGAALFCDPNACAAYGAQFSWAAATGQFLAGLAAFEAEELPGA</sequence>
<dbReference type="Pfam" id="PF13439">
    <property type="entry name" value="Glyco_transf_4"/>
    <property type="match status" value="1"/>
</dbReference>
<gene>
    <name evidence="2" type="ORF">EKJ_03310</name>
</gene>
<dbReference type="PANTHER" id="PTHR45947:SF3">
    <property type="entry name" value="SULFOQUINOVOSYL TRANSFERASE SQD2"/>
    <property type="match status" value="1"/>
</dbReference>
<dbReference type="Pfam" id="PF13692">
    <property type="entry name" value="Glyco_trans_1_4"/>
    <property type="match status" value="1"/>
</dbReference>
<organism evidence="2 3">
    <name type="scientific">Qipengyuania flava</name>
    <dbReference type="NCBI Taxonomy" id="192812"/>
    <lineage>
        <taxon>Bacteria</taxon>
        <taxon>Pseudomonadati</taxon>
        <taxon>Pseudomonadota</taxon>
        <taxon>Alphaproteobacteria</taxon>
        <taxon>Sphingomonadales</taxon>
        <taxon>Erythrobacteraceae</taxon>
        <taxon>Qipengyuania</taxon>
    </lineage>
</organism>
<keyword evidence="3" id="KW-1185">Reference proteome</keyword>
<keyword evidence="2" id="KW-0808">Transferase</keyword>
<dbReference type="InterPro" id="IPR028098">
    <property type="entry name" value="Glyco_trans_4-like_N"/>
</dbReference>
<dbReference type="EMBL" id="AP019389">
    <property type="protein sequence ID" value="BBI19484.1"/>
    <property type="molecule type" value="Genomic_DNA"/>
</dbReference>
<dbReference type="AlphaFoldDB" id="A0A3T1CES6"/>
<dbReference type="SUPFAM" id="SSF53756">
    <property type="entry name" value="UDP-Glycosyltransferase/glycogen phosphorylase"/>
    <property type="match status" value="1"/>
</dbReference>
<dbReference type="Proteomes" id="UP000290057">
    <property type="component" value="Chromosome"/>
</dbReference>
<evidence type="ECO:0000313" key="3">
    <source>
        <dbReference type="Proteomes" id="UP000290057"/>
    </source>
</evidence>
<protein>
    <submittedName>
        <fullName evidence="2">GDP-mannose-dependent alpha-mannosyltransferase</fullName>
    </submittedName>
</protein>
<dbReference type="InterPro" id="IPR050194">
    <property type="entry name" value="Glycosyltransferase_grp1"/>
</dbReference>
<evidence type="ECO:0000259" key="1">
    <source>
        <dbReference type="Pfam" id="PF13439"/>
    </source>
</evidence>
<accession>A0A3T1CES6</accession>
<proteinExistence type="predicted"/>
<reference evidence="2 3" key="1">
    <citation type="submission" date="2019-01" db="EMBL/GenBank/DDBJ databases">
        <title>Complete genome sequence of Erythrobacter flavus KJ5.</title>
        <authorList>
            <person name="Kanesaki Y."/>
            <person name="Brotosudarmo T."/>
            <person name="Moriuchi R."/>
            <person name="Awai K."/>
        </authorList>
    </citation>
    <scope>NUCLEOTIDE SEQUENCE [LARGE SCALE GENOMIC DNA]</scope>
    <source>
        <strain evidence="2 3">KJ5</strain>
    </source>
</reference>
<feature type="domain" description="Glycosyltransferase subfamily 4-like N-terminal" evidence="1">
    <location>
        <begin position="33"/>
        <end position="183"/>
    </location>
</feature>
<dbReference type="Gene3D" id="3.40.50.2000">
    <property type="entry name" value="Glycogen Phosphorylase B"/>
    <property type="match status" value="2"/>
</dbReference>
<dbReference type="CDD" id="cd03814">
    <property type="entry name" value="GT4-like"/>
    <property type="match status" value="1"/>
</dbReference>
<name>A0A3T1CES6_9SPHN</name>
<keyword evidence="2" id="KW-0328">Glycosyltransferase</keyword>
<evidence type="ECO:0000313" key="2">
    <source>
        <dbReference type="EMBL" id="BBI19484.1"/>
    </source>
</evidence>